<dbReference type="AlphaFoldDB" id="A0A2A2G5T3"/>
<dbReference type="SUPFAM" id="SSF56935">
    <property type="entry name" value="Porins"/>
    <property type="match status" value="1"/>
</dbReference>
<evidence type="ECO:0000313" key="3">
    <source>
        <dbReference type="Proteomes" id="UP000218831"/>
    </source>
</evidence>
<protein>
    <recommendedName>
        <fullName evidence="4">Porin</fullName>
    </recommendedName>
</protein>
<dbReference type="Gene3D" id="2.40.160.10">
    <property type="entry name" value="Porin"/>
    <property type="match status" value="1"/>
</dbReference>
<dbReference type="InterPro" id="IPR010870">
    <property type="entry name" value="Porin_O/P"/>
</dbReference>
<dbReference type="RefSeq" id="WP_095607767.1">
    <property type="nucleotide sequence ID" value="NZ_NSKE01000016.1"/>
</dbReference>
<dbReference type="Proteomes" id="UP000218831">
    <property type="component" value="Unassembled WGS sequence"/>
</dbReference>
<accession>A0A2A2G5T3</accession>
<dbReference type="OrthoDB" id="9807854at2"/>
<name>A0A2A2G5T3_9BACT</name>
<dbReference type="InterPro" id="IPR023614">
    <property type="entry name" value="Porin_dom_sf"/>
</dbReference>
<evidence type="ECO:0008006" key="4">
    <source>
        <dbReference type="Google" id="ProtNLM"/>
    </source>
</evidence>
<comment type="caution">
    <text evidence="2">The sequence shown here is derived from an EMBL/GenBank/DDBJ whole genome shotgun (WGS) entry which is preliminary data.</text>
</comment>
<dbReference type="Pfam" id="PF07396">
    <property type="entry name" value="Porin_O_P"/>
    <property type="match status" value="1"/>
</dbReference>
<dbReference type="EMBL" id="NSKE01000016">
    <property type="protein sequence ID" value="PAU92658.1"/>
    <property type="molecule type" value="Genomic_DNA"/>
</dbReference>
<keyword evidence="1" id="KW-0732">Signal</keyword>
<evidence type="ECO:0000313" key="2">
    <source>
        <dbReference type="EMBL" id="PAU92658.1"/>
    </source>
</evidence>
<organism evidence="2 3">
    <name type="scientific">Fodinibius salipaludis</name>
    <dbReference type="NCBI Taxonomy" id="2032627"/>
    <lineage>
        <taxon>Bacteria</taxon>
        <taxon>Pseudomonadati</taxon>
        <taxon>Balneolota</taxon>
        <taxon>Balneolia</taxon>
        <taxon>Balneolales</taxon>
        <taxon>Balneolaceae</taxon>
        <taxon>Fodinibius</taxon>
    </lineage>
</organism>
<feature type="signal peptide" evidence="1">
    <location>
        <begin position="1"/>
        <end position="23"/>
    </location>
</feature>
<keyword evidence="3" id="KW-1185">Reference proteome</keyword>
<proteinExistence type="predicted"/>
<feature type="chain" id="PRO_5012449077" description="Porin" evidence="1">
    <location>
        <begin position="24"/>
        <end position="341"/>
    </location>
</feature>
<gene>
    <name evidence="2" type="ORF">CK503_15605</name>
</gene>
<evidence type="ECO:0000256" key="1">
    <source>
        <dbReference type="SAM" id="SignalP"/>
    </source>
</evidence>
<reference evidence="2 3" key="1">
    <citation type="submission" date="2017-08" db="EMBL/GenBank/DDBJ databases">
        <title>Aliifodinibius alkalisoli sp. nov., isolated from saline alkaline soil.</title>
        <authorList>
            <person name="Liu D."/>
            <person name="Zhang G."/>
        </authorList>
    </citation>
    <scope>NUCLEOTIDE SEQUENCE [LARGE SCALE GENOMIC DNA]</scope>
    <source>
        <strain evidence="2 3">WN023</strain>
    </source>
</reference>
<sequence>MRRYATTVITLTLLLIGSYSVKAQTFGDEPIYDKLKSDFQKEYLRIGSLIQFVGDFQPERNLGRSNGFSIANLRLKVSGDLDSGFGYVVQTKFDRSPAILDAIAYWKHSEGFQIDAGLFKSPFSGEFLTGAAAIDFVNRSRAVSSLAPNRQIGVQISGWLKPDVVHYAAGAFNGNGYNGNSNDNNHFLYSGRLEFHAGSSETSDLVVGVNGAISEDDNISLSGVANNFSGTRTLAGVDARTTVDDLMLSGEFIYSKLENNGNETNPYGYHLTAGYMAGAKTQLLVRWDQFDADGMGPDTESIIAGLNIWPTQVSEIQLNYILPTDKDIEFSQILINFQIGF</sequence>